<evidence type="ECO:0000313" key="3">
    <source>
        <dbReference type="Proteomes" id="UP000199245"/>
    </source>
</evidence>
<gene>
    <name evidence="2" type="ORF">SAMN05216337_10625</name>
</gene>
<feature type="signal peptide" evidence="1">
    <location>
        <begin position="1"/>
        <end position="19"/>
    </location>
</feature>
<organism evidence="2 3">
    <name type="scientific">Bradyrhizobium brasilense</name>
    <dbReference type="NCBI Taxonomy" id="1419277"/>
    <lineage>
        <taxon>Bacteria</taxon>
        <taxon>Pseudomonadati</taxon>
        <taxon>Pseudomonadota</taxon>
        <taxon>Alphaproteobacteria</taxon>
        <taxon>Hyphomicrobiales</taxon>
        <taxon>Nitrobacteraceae</taxon>
        <taxon>Bradyrhizobium</taxon>
    </lineage>
</organism>
<evidence type="ECO:0000313" key="2">
    <source>
        <dbReference type="EMBL" id="SDF58247.1"/>
    </source>
</evidence>
<evidence type="ECO:0000256" key="1">
    <source>
        <dbReference type="SAM" id="SignalP"/>
    </source>
</evidence>
<proteinExistence type="predicted"/>
<reference evidence="2 3" key="1">
    <citation type="submission" date="2016-10" db="EMBL/GenBank/DDBJ databases">
        <authorList>
            <person name="de Groot N.N."/>
        </authorList>
    </citation>
    <scope>NUCLEOTIDE SEQUENCE [LARGE SCALE GENOMIC DNA]</scope>
    <source>
        <strain evidence="2 3">R5</strain>
    </source>
</reference>
<dbReference type="EMBL" id="FMZW01000062">
    <property type="protein sequence ID" value="SDF58247.1"/>
    <property type="molecule type" value="Genomic_DNA"/>
</dbReference>
<dbReference type="AlphaFoldDB" id="A0A1G7M937"/>
<protein>
    <submittedName>
        <fullName evidence="2">Uncharacterized protein</fullName>
    </submittedName>
</protein>
<name>A0A1G7M937_9BRAD</name>
<keyword evidence="1" id="KW-0732">Signal</keyword>
<sequence>MLKNILCTFIGSISLVTTAAAQPNTIDCSAFSKRSDGTWYVGAPTTFDVGNTTSITVAVRAVGRNFMNIAGDDLFDLIEAKCGKERSQPTADHAGSDH</sequence>
<feature type="chain" id="PRO_5011534742" evidence="1">
    <location>
        <begin position="20"/>
        <end position="98"/>
    </location>
</feature>
<accession>A0A1G7M937</accession>
<dbReference type="Proteomes" id="UP000199245">
    <property type="component" value="Unassembled WGS sequence"/>
</dbReference>
<dbReference type="RefSeq" id="WP_092089889.1">
    <property type="nucleotide sequence ID" value="NZ_FMZW01000062.1"/>
</dbReference>